<keyword evidence="1" id="KW-0812">Transmembrane</keyword>
<evidence type="ECO:0008006" key="4">
    <source>
        <dbReference type="Google" id="ProtNLM"/>
    </source>
</evidence>
<sequence>MNIPTNKAIKWLALLAVICLAFVCYAMGNASGAIALVILGFVLEGAFWLFGSRLFNRKKSSQEESSPS</sequence>
<feature type="transmembrane region" description="Helical" evidence="1">
    <location>
        <begin position="12"/>
        <end position="28"/>
    </location>
</feature>
<evidence type="ECO:0000313" key="2">
    <source>
        <dbReference type="EMBL" id="KPH60738.1"/>
    </source>
</evidence>
<dbReference type="Proteomes" id="UP000037848">
    <property type="component" value="Unassembled WGS sequence"/>
</dbReference>
<dbReference type="OrthoDB" id="5741716at2"/>
<proteinExistence type="predicted"/>
<protein>
    <recommendedName>
        <fullName evidence="4">Phosphatidate cytidylyltransferase</fullName>
    </recommendedName>
</protein>
<organism evidence="2 3">
    <name type="scientific">Pseudoalteromonas porphyrae</name>
    <dbReference type="NCBI Taxonomy" id="187330"/>
    <lineage>
        <taxon>Bacteria</taxon>
        <taxon>Pseudomonadati</taxon>
        <taxon>Pseudomonadota</taxon>
        <taxon>Gammaproteobacteria</taxon>
        <taxon>Alteromonadales</taxon>
        <taxon>Pseudoalteromonadaceae</taxon>
        <taxon>Pseudoalteromonas</taxon>
    </lineage>
</organism>
<dbReference type="RefSeq" id="WP_054206172.1">
    <property type="nucleotide sequence ID" value="NZ_LHPH01000020.1"/>
</dbReference>
<keyword evidence="1" id="KW-1133">Transmembrane helix</keyword>
<evidence type="ECO:0000313" key="3">
    <source>
        <dbReference type="Proteomes" id="UP000037848"/>
    </source>
</evidence>
<dbReference type="AlphaFoldDB" id="A0A0N0LXM0"/>
<evidence type="ECO:0000256" key="1">
    <source>
        <dbReference type="SAM" id="Phobius"/>
    </source>
</evidence>
<dbReference type="EMBL" id="LHPH01000020">
    <property type="protein sequence ID" value="KPH60738.1"/>
    <property type="molecule type" value="Genomic_DNA"/>
</dbReference>
<dbReference type="STRING" id="187330.AMS58_16700"/>
<keyword evidence="1" id="KW-0472">Membrane</keyword>
<comment type="caution">
    <text evidence="2">The sequence shown here is derived from an EMBL/GenBank/DDBJ whole genome shotgun (WGS) entry which is preliminary data.</text>
</comment>
<accession>A0A0N0LXM0</accession>
<reference evidence="2 3" key="1">
    <citation type="submission" date="2015-08" db="EMBL/GenBank/DDBJ databases">
        <title>Draft Genome Sequence of Pseudoalteromonas porphyrae UCD-SED14.</title>
        <authorList>
            <person name="Coil D.A."/>
            <person name="Jospin G."/>
            <person name="Lee R.D."/>
            <person name="Eisen J.A."/>
        </authorList>
    </citation>
    <scope>NUCLEOTIDE SEQUENCE [LARGE SCALE GENOMIC DNA]</scope>
    <source>
        <strain evidence="2 3">UCD-SED14</strain>
    </source>
</reference>
<keyword evidence="3" id="KW-1185">Reference proteome</keyword>
<name>A0A0N0LXM0_9GAMM</name>
<gene>
    <name evidence="2" type="ORF">ADS77_15610</name>
</gene>
<feature type="transmembrane region" description="Helical" evidence="1">
    <location>
        <begin position="34"/>
        <end position="51"/>
    </location>
</feature>
<dbReference type="PATRIC" id="fig|187330.3.peg.1557"/>